<name>A0A072V5F7_MEDTR</name>
<reference evidence="2" key="3">
    <citation type="submission" date="2015-04" db="UniProtKB">
        <authorList>
            <consortium name="EnsemblPlants"/>
        </authorList>
    </citation>
    <scope>IDENTIFICATION</scope>
    <source>
        <strain evidence="2">cv. Jemalong A17</strain>
    </source>
</reference>
<evidence type="ECO:0000313" key="1">
    <source>
        <dbReference type="EMBL" id="KEH33400.1"/>
    </source>
</evidence>
<gene>
    <name evidence="1" type="ordered locus">MTR_3g437660</name>
</gene>
<reference evidence="1 3" key="1">
    <citation type="journal article" date="2011" name="Nature">
        <title>The Medicago genome provides insight into the evolution of rhizobial symbioses.</title>
        <authorList>
            <person name="Young N.D."/>
            <person name="Debelle F."/>
            <person name="Oldroyd G.E."/>
            <person name="Geurts R."/>
            <person name="Cannon S.B."/>
            <person name="Udvardi M.K."/>
            <person name="Benedito V.A."/>
            <person name="Mayer K.F."/>
            <person name="Gouzy J."/>
            <person name="Schoof H."/>
            <person name="Van de Peer Y."/>
            <person name="Proost S."/>
            <person name="Cook D.R."/>
            <person name="Meyers B.C."/>
            <person name="Spannagl M."/>
            <person name="Cheung F."/>
            <person name="De Mita S."/>
            <person name="Krishnakumar V."/>
            <person name="Gundlach H."/>
            <person name="Zhou S."/>
            <person name="Mudge J."/>
            <person name="Bharti A.K."/>
            <person name="Murray J.D."/>
            <person name="Naoumkina M.A."/>
            <person name="Rosen B."/>
            <person name="Silverstein K.A."/>
            <person name="Tang H."/>
            <person name="Rombauts S."/>
            <person name="Zhao P.X."/>
            <person name="Zhou P."/>
            <person name="Barbe V."/>
            <person name="Bardou P."/>
            <person name="Bechner M."/>
            <person name="Bellec A."/>
            <person name="Berger A."/>
            <person name="Berges H."/>
            <person name="Bidwell S."/>
            <person name="Bisseling T."/>
            <person name="Choisne N."/>
            <person name="Couloux A."/>
            <person name="Denny R."/>
            <person name="Deshpande S."/>
            <person name="Dai X."/>
            <person name="Doyle J.J."/>
            <person name="Dudez A.M."/>
            <person name="Farmer A.D."/>
            <person name="Fouteau S."/>
            <person name="Franken C."/>
            <person name="Gibelin C."/>
            <person name="Gish J."/>
            <person name="Goldstein S."/>
            <person name="Gonzalez A.J."/>
            <person name="Green P.J."/>
            <person name="Hallab A."/>
            <person name="Hartog M."/>
            <person name="Hua A."/>
            <person name="Humphray S.J."/>
            <person name="Jeong D.H."/>
            <person name="Jing Y."/>
            <person name="Jocker A."/>
            <person name="Kenton S.M."/>
            <person name="Kim D.J."/>
            <person name="Klee K."/>
            <person name="Lai H."/>
            <person name="Lang C."/>
            <person name="Lin S."/>
            <person name="Macmil S.L."/>
            <person name="Magdelenat G."/>
            <person name="Matthews L."/>
            <person name="McCorrison J."/>
            <person name="Monaghan E.L."/>
            <person name="Mun J.H."/>
            <person name="Najar F.Z."/>
            <person name="Nicholson C."/>
            <person name="Noirot C."/>
            <person name="O'Bleness M."/>
            <person name="Paule C.R."/>
            <person name="Poulain J."/>
            <person name="Prion F."/>
            <person name="Qin B."/>
            <person name="Qu C."/>
            <person name="Retzel E.F."/>
            <person name="Riddle C."/>
            <person name="Sallet E."/>
            <person name="Samain S."/>
            <person name="Samson N."/>
            <person name="Sanders I."/>
            <person name="Saurat O."/>
            <person name="Scarpelli C."/>
            <person name="Schiex T."/>
            <person name="Segurens B."/>
            <person name="Severin A.J."/>
            <person name="Sherrier D.J."/>
            <person name="Shi R."/>
            <person name="Sims S."/>
            <person name="Singer S.R."/>
            <person name="Sinharoy S."/>
            <person name="Sterck L."/>
            <person name="Viollet A."/>
            <person name="Wang B.B."/>
            <person name="Wang K."/>
            <person name="Wang M."/>
            <person name="Wang X."/>
            <person name="Warfsmann J."/>
            <person name="Weissenbach J."/>
            <person name="White D.D."/>
            <person name="White J.D."/>
            <person name="Wiley G.B."/>
            <person name="Wincker P."/>
            <person name="Xing Y."/>
            <person name="Yang L."/>
            <person name="Yao Z."/>
            <person name="Ying F."/>
            <person name="Zhai J."/>
            <person name="Zhou L."/>
            <person name="Zuber A."/>
            <person name="Denarie J."/>
            <person name="Dixon R.A."/>
            <person name="May G.D."/>
            <person name="Schwartz D.C."/>
            <person name="Rogers J."/>
            <person name="Quetier F."/>
            <person name="Town C.D."/>
            <person name="Roe B.A."/>
        </authorList>
    </citation>
    <scope>NUCLEOTIDE SEQUENCE [LARGE SCALE GENOMIC DNA]</scope>
    <source>
        <strain evidence="1">A17</strain>
        <strain evidence="2 3">cv. Jemalong A17</strain>
    </source>
</reference>
<keyword evidence="3" id="KW-1185">Reference proteome</keyword>
<accession>A0A072V5F7</accession>
<dbReference type="HOGENOM" id="CLU_2254157_0_0_1"/>
<organism evidence="1 3">
    <name type="scientific">Medicago truncatula</name>
    <name type="common">Barrel medic</name>
    <name type="synonym">Medicago tribuloides</name>
    <dbReference type="NCBI Taxonomy" id="3880"/>
    <lineage>
        <taxon>Eukaryota</taxon>
        <taxon>Viridiplantae</taxon>
        <taxon>Streptophyta</taxon>
        <taxon>Embryophyta</taxon>
        <taxon>Tracheophyta</taxon>
        <taxon>Spermatophyta</taxon>
        <taxon>Magnoliopsida</taxon>
        <taxon>eudicotyledons</taxon>
        <taxon>Gunneridae</taxon>
        <taxon>Pentapetalae</taxon>
        <taxon>rosids</taxon>
        <taxon>fabids</taxon>
        <taxon>Fabales</taxon>
        <taxon>Fabaceae</taxon>
        <taxon>Papilionoideae</taxon>
        <taxon>50 kb inversion clade</taxon>
        <taxon>NPAAA clade</taxon>
        <taxon>Hologalegina</taxon>
        <taxon>IRL clade</taxon>
        <taxon>Trifolieae</taxon>
        <taxon>Medicago</taxon>
    </lineage>
</organism>
<protein>
    <submittedName>
        <fullName evidence="1 2">Uncharacterized protein</fullName>
    </submittedName>
</protein>
<dbReference type="Proteomes" id="UP000002051">
    <property type="component" value="Chromosome 3"/>
</dbReference>
<sequence length="113" mass="12762">MVKNALFGKAVSEQARSILQKHPSEADFRSRLQKNSSEAYFRSTLQKRTSEAYFRSRPEASQEAKLPVPASPVSCSCVFFTYFCFELVFGVNMKVLDNFVSFLMALVSGPNDF</sequence>
<dbReference type="AlphaFoldDB" id="A0A072V5F7"/>
<reference evidence="1 3" key="2">
    <citation type="journal article" date="2014" name="BMC Genomics">
        <title>An improved genome release (version Mt4.0) for the model legume Medicago truncatula.</title>
        <authorList>
            <person name="Tang H."/>
            <person name="Krishnakumar V."/>
            <person name="Bidwell S."/>
            <person name="Rosen B."/>
            <person name="Chan A."/>
            <person name="Zhou S."/>
            <person name="Gentzbittel L."/>
            <person name="Childs K.L."/>
            <person name="Yandell M."/>
            <person name="Gundlach H."/>
            <person name="Mayer K.F."/>
            <person name="Schwartz D.C."/>
            <person name="Town C.D."/>
        </authorList>
    </citation>
    <scope>GENOME REANNOTATION</scope>
    <source>
        <strain evidence="1">A17</strain>
        <strain evidence="2 3">cv. Jemalong A17</strain>
    </source>
</reference>
<proteinExistence type="predicted"/>
<evidence type="ECO:0000313" key="2">
    <source>
        <dbReference type="EnsemblPlants" id="KEH33400"/>
    </source>
</evidence>
<dbReference type="EMBL" id="CM001219">
    <property type="protein sequence ID" value="KEH33400.1"/>
    <property type="molecule type" value="Genomic_DNA"/>
</dbReference>
<dbReference type="EnsemblPlants" id="KEH33400">
    <property type="protein sequence ID" value="KEH33400"/>
    <property type="gene ID" value="MTR_3g437660"/>
</dbReference>
<evidence type="ECO:0000313" key="3">
    <source>
        <dbReference type="Proteomes" id="UP000002051"/>
    </source>
</evidence>